<accession>A0A8H6R7D8</accession>
<dbReference type="InterPro" id="IPR052895">
    <property type="entry name" value="HetReg/Transcr_Mod"/>
</dbReference>
<dbReference type="InterPro" id="IPR010730">
    <property type="entry name" value="HET"/>
</dbReference>
<dbReference type="Pfam" id="PF06985">
    <property type="entry name" value="HET"/>
    <property type="match status" value="1"/>
</dbReference>
<dbReference type="Proteomes" id="UP000660729">
    <property type="component" value="Unassembled WGS sequence"/>
</dbReference>
<name>A0A8H6R7D8_9PEZI</name>
<feature type="domain" description="Heterokaryon incompatibility" evidence="1">
    <location>
        <begin position="64"/>
        <end position="221"/>
    </location>
</feature>
<evidence type="ECO:0000313" key="3">
    <source>
        <dbReference type="Proteomes" id="UP000660729"/>
    </source>
</evidence>
<gene>
    <name evidence="2" type="ORF">HII31_13442</name>
</gene>
<comment type="caution">
    <text evidence="2">The sequence shown here is derived from an EMBL/GenBank/DDBJ whole genome shotgun (WGS) entry which is preliminary data.</text>
</comment>
<dbReference type="OrthoDB" id="3626637at2759"/>
<dbReference type="AlphaFoldDB" id="A0A8H6R7D8"/>
<dbReference type="PANTHER" id="PTHR24148:SF64">
    <property type="entry name" value="HETEROKARYON INCOMPATIBILITY DOMAIN-CONTAINING PROTEIN"/>
    <property type="match status" value="1"/>
</dbReference>
<organism evidence="2 3">
    <name type="scientific">Pseudocercospora fuligena</name>
    <dbReference type="NCBI Taxonomy" id="685502"/>
    <lineage>
        <taxon>Eukaryota</taxon>
        <taxon>Fungi</taxon>
        <taxon>Dikarya</taxon>
        <taxon>Ascomycota</taxon>
        <taxon>Pezizomycotina</taxon>
        <taxon>Dothideomycetes</taxon>
        <taxon>Dothideomycetidae</taxon>
        <taxon>Mycosphaerellales</taxon>
        <taxon>Mycosphaerellaceae</taxon>
        <taxon>Pseudocercospora</taxon>
    </lineage>
</organism>
<keyword evidence="3" id="KW-1185">Reference proteome</keyword>
<sequence>MGLLSVIKAQALKPFTADLRYQALNESNREIRVLEILPRSEGKNGTLACSLRVISLKSVPRPQYETISYTWGDPTPCHRLVVNAQTVLVPASAKLALQCVALEDRPRTVWIDAVCINQNDRAERASQVALMGQVYSQSTGNLVYLGESDEATTRAFSNLGSITIAIKRDMAAENVETLLELIYCHDKFQTISKPLALDLSTYCLDMLFRRPWFRRVWIIQEVVLAPKSHCYCGKLQIDLQEILDAAAWLKIWHRLTSIRIGAGVDNDGLEAAASIWQSCSGKRSMADMLSHSNEVHASDPRDRVFGLLGMLYSDAKIPDLLRPSYDKPLKDVYRDAMRHFVEVDNDTRPFALLRHKDDEQFGVDDWPSWVPRFHFLHGQFEGYSSLSKIYNTRYKQGKSVAGTTPRASTSLNSNTLPLPGINVDGIVKLSDSLDIRIWVVGGEYQDTVKFLESVTNTVSPDIDANSAQLARTLIAGVSLLIERSTTRDEEDLLILREIMKGHNYVDFKSRVECDRKSQDKLVRASCYYRAMLTVCRDRKVAVTASGHLGLVPEECREGDIIVITQNCIKPLVLRSMDSEHKMLGECYLDGFMWEDERVRLDQRSKRGQVDFRIT</sequence>
<dbReference type="EMBL" id="JABCIY010000342">
    <property type="protein sequence ID" value="KAF7185167.1"/>
    <property type="molecule type" value="Genomic_DNA"/>
</dbReference>
<evidence type="ECO:0000313" key="2">
    <source>
        <dbReference type="EMBL" id="KAF7185167.1"/>
    </source>
</evidence>
<protein>
    <submittedName>
        <fullName evidence="2">Heterokaryon incompatibility protein 6, OR allele</fullName>
    </submittedName>
</protein>
<evidence type="ECO:0000259" key="1">
    <source>
        <dbReference type="Pfam" id="PF06985"/>
    </source>
</evidence>
<reference evidence="2" key="1">
    <citation type="submission" date="2020-04" db="EMBL/GenBank/DDBJ databases">
        <title>Draft genome resource of the tomato pathogen Pseudocercospora fuligena.</title>
        <authorList>
            <person name="Zaccaron A."/>
        </authorList>
    </citation>
    <scope>NUCLEOTIDE SEQUENCE</scope>
    <source>
        <strain evidence="2">PF001</strain>
    </source>
</reference>
<dbReference type="Pfam" id="PF26639">
    <property type="entry name" value="Het-6_barrel"/>
    <property type="match status" value="1"/>
</dbReference>
<dbReference type="PANTHER" id="PTHR24148">
    <property type="entry name" value="ANKYRIN REPEAT DOMAIN-CONTAINING PROTEIN 39 HOMOLOG-RELATED"/>
    <property type="match status" value="1"/>
</dbReference>
<proteinExistence type="predicted"/>